<dbReference type="EMBL" id="POUD01000137">
    <property type="protein sequence ID" value="PZG14111.1"/>
    <property type="molecule type" value="Genomic_DNA"/>
</dbReference>
<evidence type="ECO:0000313" key="1">
    <source>
        <dbReference type="EMBL" id="PZG14111.1"/>
    </source>
</evidence>
<keyword evidence="2" id="KW-1185">Reference proteome</keyword>
<dbReference type="Pfam" id="PF00300">
    <property type="entry name" value="His_Phos_1"/>
    <property type="match status" value="1"/>
</dbReference>
<protein>
    <submittedName>
        <fullName evidence="1">Histidine phosphatase family protein</fullName>
    </submittedName>
</protein>
<comment type="caution">
    <text evidence="1">The sequence shown here is derived from an EMBL/GenBank/DDBJ whole genome shotgun (WGS) entry which is preliminary data.</text>
</comment>
<dbReference type="CDD" id="cd07067">
    <property type="entry name" value="HP_PGM_like"/>
    <property type="match status" value="1"/>
</dbReference>
<dbReference type="Proteomes" id="UP000249304">
    <property type="component" value="Unassembled WGS sequence"/>
</dbReference>
<dbReference type="SUPFAM" id="SSF53254">
    <property type="entry name" value="Phosphoglycerate mutase-like"/>
    <property type="match status" value="1"/>
</dbReference>
<proteinExistence type="predicted"/>
<dbReference type="Gene3D" id="3.40.50.1240">
    <property type="entry name" value="Phosphoglycerate mutase-like"/>
    <property type="match status" value="1"/>
</dbReference>
<dbReference type="GO" id="GO:0005737">
    <property type="term" value="C:cytoplasm"/>
    <property type="evidence" value="ECO:0007669"/>
    <property type="project" value="TreeGrafter"/>
</dbReference>
<dbReference type="InterPro" id="IPR029033">
    <property type="entry name" value="His_PPase_superfam"/>
</dbReference>
<gene>
    <name evidence="1" type="ORF">C1J01_27955</name>
</gene>
<evidence type="ECO:0000313" key="2">
    <source>
        <dbReference type="Proteomes" id="UP000249304"/>
    </source>
</evidence>
<dbReference type="InterPro" id="IPR050275">
    <property type="entry name" value="PGM_Phosphatase"/>
</dbReference>
<dbReference type="PANTHER" id="PTHR48100:SF1">
    <property type="entry name" value="HISTIDINE PHOSPHATASE FAMILY PROTEIN-RELATED"/>
    <property type="match status" value="1"/>
</dbReference>
<dbReference type="GO" id="GO:0016791">
    <property type="term" value="F:phosphatase activity"/>
    <property type="evidence" value="ECO:0007669"/>
    <property type="project" value="TreeGrafter"/>
</dbReference>
<dbReference type="InterPro" id="IPR013078">
    <property type="entry name" value="His_Pase_superF_clade-1"/>
</dbReference>
<accession>A0A2W2DVB0</accession>
<dbReference type="AlphaFoldDB" id="A0A2W2DVB0"/>
<dbReference type="PANTHER" id="PTHR48100">
    <property type="entry name" value="BROAD-SPECIFICITY PHOSPHATASE YOR283W-RELATED"/>
    <property type="match status" value="1"/>
</dbReference>
<reference evidence="1 2" key="1">
    <citation type="submission" date="2018-01" db="EMBL/GenBank/DDBJ databases">
        <title>Draft genome sequence of Nonomuraea sp. KC333.</title>
        <authorList>
            <person name="Sahin N."/>
            <person name="Saygin H."/>
            <person name="Ay H."/>
        </authorList>
    </citation>
    <scope>NUCLEOTIDE SEQUENCE [LARGE SCALE GENOMIC DNA]</scope>
    <source>
        <strain evidence="1 2">KC333</strain>
    </source>
</reference>
<dbReference type="OrthoDB" id="9793115at2"/>
<sequence length="191" mass="19503">MVCLRHAEAGNTGTPGALPLVRLTPAGRRQAAGVARLLHDEGVTRVYASTAARSRETADIIAGTLGVPVAVVAGLGEMGLGRLEGSGDAATRARTLAVLRSWLVDGELGEAVADGEDGHTVAARVATALTSIASAHPGETVAVVGHVASLTTGLDALCGLGRRVWGAPLPHAAPFPVEWDGRTWRCPSWPA</sequence>
<organism evidence="1 2">
    <name type="scientific">Nonomuraea aridisoli</name>
    <dbReference type="NCBI Taxonomy" id="2070368"/>
    <lineage>
        <taxon>Bacteria</taxon>
        <taxon>Bacillati</taxon>
        <taxon>Actinomycetota</taxon>
        <taxon>Actinomycetes</taxon>
        <taxon>Streptosporangiales</taxon>
        <taxon>Streptosporangiaceae</taxon>
        <taxon>Nonomuraea</taxon>
    </lineage>
</organism>
<name>A0A2W2DVB0_9ACTN</name>